<organism evidence="1">
    <name type="scientific">Vannella robusta</name>
    <dbReference type="NCBI Taxonomy" id="1487602"/>
    <lineage>
        <taxon>Eukaryota</taxon>
        <taxon>Amoebozoa</taxon>
        <taxon>Discosea</taxon>
        <taxon>Flabellinia</taxon>
        <taxon>Vannellidae</taxon>
        <taxon>Vannella</taxon>
    </lineage>
</organism>
<dbReference type="InterPro" id="IPR011990">
    <property type="entry name" value="TPR-like_helical_dom_sf"/>
</dbReference>
<proteinExistence type="predicted"/>
<sequence>MRGPMRRTFRCLLRDRSCVGLSTLTKGRFTNHSSFRVFTASYNTQRYRSPALLEFLDSYSQNYRSPVHYVPANVEDCKNLTAVKIGMEENYTKWMRTAIRMELPKIAIELFHEYWSFNIHPPSERLVSLLFLAHRLFDNIDALLEDVDLVMQLPECIDFSSSIQIIGALSYSGEFDKAYNMFQWLKSTQFGEPLPVLCYNGLLSGADKDQAKKILRDMKGAGVTPNLKTYEYAVRCFRDNAREMEKILPYMVENGVKPTEKFLSRYLEIISTIEAYDNKRLGEIVYQLIEDFDLVPDQAFMNSLMLYYSMVHSPEKAREFLTVCERVDMVNNDTYRAIIQGYFVLEDFQGALRAIQEFADHDDLEFLEDLYNNLLSVAIPQNPVQACELVLLMDQLKITLDEEHYDDLLYEMANDESIVKFRLISEIWQQAVAADAPLTEETMSALIHRAHHFKEDKEVEIFMSYMYDSNMTITQDLMDIFNKPVTSVLDEQAIKFPGMGDFKE</sequence>
<evidence type="ECO:0000313" key="1">
    <source>
        <dbReference type="EMBL" id="CAE2206851.1"/>
    </source>
</evidence>
<gene>
    <name evidence="1" type="ORF">VSP0166_LOCUS3638</name>
</gene>
<dbReference type="EMBL" id="HBKP01005077">
    <property type="protein sequence ID" value="CAE2206851.1"/>
    <property type="molecule type" value="Transcribed_RNA"/>
</dbReference>
<reference evidence="1" key="1">
    <citation type="submission" date="2021-01" db="EMBL/GenBank/DDBJ databases">
        <authorList>
            <person name="Corre E."/>
            <person name="Pelletier E."/>
            <person name="Niang G."/>
            <person name="Scheremetjew M."/>
            <person name="Finn R."/>
            <person name="Kale V."/>
            <person name="Holt S."/>
            <person name="Cochrane G."/>
            <person name="Meng A."/>
            <person name="Brown T."/>
            <person name="Cohen L."/>
        </authorList>
    </citation>
    <scope>NUCLEOTIDE SEQUENCE</scope>
    <source>
        <strain evidence="1">DIVA3 518/3/11/1/6</strain>
    </source>
</reference>
<protein>
    <recommendedName>
        <fullName evidence="2">Pentacotripeptide-repeat region of PRORP domain-containing protein</fullName>
    </recommendedName>
</protein>
<dbReference type="AlphaFoldDB" id="A0A7S4M7X0"/>
<dbReference type="Gene3D" id="1.25.40.10">
    <property type="entry name" value="Tetratricopeptide repeat domain"/>
    <property type="match status" value="1"/>
</dbReference>
<dbReference type="Pfam" id="PF13812">
    <property type="entry name" value="PPR_3"/>
    <property type="match status" value="1"/>
</dbReference>
<dbReference type="PANTHER" id="PTHR47931">
    <property type="entry name" value="OS01G0228400 PROTEIN"/>
    <property type="match status" value="1"/>
</dbReference>
<dbReference type="InterPro" id="IPR002885">
    <property type="entry name" value="PPR_rpt"/>
</dbReference>
<name>A0A7S4M7X0_9EUKA</name>
<evidence type="ECO:0008006" key="2">
    <source>
        <dbReference type="Google" id="ProtNLM"/>
    </source>
</evidence>
<dbReference type="PANTHER" id="PTHR47931:SF2">
    <property type="entry name" value="OS01G0228400 PROTEIN"/>
    <property type="match status" value="1"/>
</dbReference>
<accession>A0A7S4M7X0</accession>